<keyword evidence="5 9" id="KW-0560">Oxidoreductase</keyword>
<proteinExistence type="inferred from homology"/>
<comment type="similarity">
    <text evidence="2 9">Belongs to the cytochrome P450 family.</text>
</comment>
<evidence type="ECO:0000256" key="2">
    <source>
        <dbReference type="ARBA" id="ARBA00010617"/>
    </source>
</evidence>
<dbReference type="Pfam" id="PF00067">
    <property type="entry name" value="p450"/>
    <property type="match status" value="1"/>
</dbReference>
<evidence type="ECO:0000256" key="4">
    <source>
        <dbReference type="ARBA" id="ARBA00022723"/>
    </source>
</evidence>
<feature type="transmembrane region" description="Helical" evidence="10">
    <location>
        <begin position="12"/>
        <end position="30"/>
    </location>
</feature>
<dbReference type="PRINTS" id="PR00463">
    <property type="entry name" value="EP450I"/>
</dbReference>
<protein>
    <recommendedName>
        <fullName evidence="13">Cytochrome P450</fullName>
    </recommendedName>
</protein>
<reference evidence="11" key="2">
    <citation type="submission" date="2021-02" db="EMBL/GenBank/DDBJ databases">
        <title>Aspergillus puulaauensis MK2 genome sequence.</title>
        <authorList>
            <person name="Futagami T."/>
            <person name="Mori K."/>
            <person name="Kadooka C."/>
            <person name="Tanaka T."/>
        </authorList>
    </citation>
    <scope>NUCLEOTIDE SEQUENCE</scope>
    <source>
        <strain evidence="11">MK2</strain>
    </source>
</reference>
<dbReference type="GO" id="GO:0016705">
    <property type="term" value="F:oxidoreductase activity, acting on paired donors, with incorporation or reduction of molecular oxygen"/>
    <property type="evidence" value="ECO:0007669"/>
    <property type="project" value="InterPro"/>
</dbReference>
<dbReference type="PANTHER" id="PTHR24305:SF157">
    <property type="entry name" value="N-ACETYLTRYPTOPHAN 6-HYDROXYLASE IVOC-RELATED"/>
    <property type="match status" value="1"/>
</dbReference>
<dbReference type="EMBL" id="AP024443">
    <property type="protein sequence ID" value="BCS17504.1"/>
    <property type="molecule type" value="Genomic_DNA"/>
</dbReference>
<gene>
    <name evidence="11" type="ORF">APUU_10332A</name>
</gene>
<dbReference type="Gene3D" id="1.10.630.10">
    <property type="entry name" value="Cytochrome P450"/>
    <property type="match status" value="1"/>
</dbReference>
<evidence type="ECO:0000256" key="6">
    <source>
        <dbReference type="ARBA" id="ARBA00023004"/>
    </source>
</evidence>
<dbReference type="InterPro" id="IPR001128">
    <property type="entry name" value="Cyt_P450"/>
</dbReference>
<dbReference type="AlphaFoldDB" id="A0A7R7XB76"/>
<keyword evidence="10" id="KW-1133">Transmembrane helix</keyword>
<dbReference type="GO" id="GO:0004497">
    <property type="term" value="F:monooxygenase activity"/>
    <property type="evidence" value="ECO:0007669"/>
    <property type="project" value="UniProtKB-KW"/>
</dbReference>
<dbReference type="PROSITE" id="PS00086">
    <property type="entry name" value="CYTOCHROME_P450"/>
    <property type="match status" value="1"/>
</dbReference>
<dbReference type="InterPro" id="IPR017972">
    <property type="entry name" value="Cyt_P450_CS"/>
</dbReference>
<dbReference type="PANTHER" id="PTHR24305">
    <property type="entry name" value="CYTOCHROME P450"/>
    <property type="match status" value="1"/>
</dbReference>
<dbReference type="CDD" id="cd11062">
    <property type="entry name" value="CYP58-like"/>
    <property type="match status" value="1"/>
</dbReference>
<evidence type="ECO:0000313" key="11">
    <source>
        <dbReference type="EMBL" id="BCS17504.1"/>
    </source>
</evidence>
<dbReference type="Proteomes" id="UP000654913">
    <property type="component" value="Chromosome 1"/>
</dbReference>
<evidence type="ECO:0000256" key="8">
    <source>
        <dbReference type="PIRSR" id="PIRSR602401-1"/>
    </source>
</evidence>
<accession>A0A7R7XB76</accession>
<keyword evidence="10" id="KW-0812">Transmembrane</keyword>
<evidence type="ECO:0000256" key="3">
    <source>
        <dbReference type="ARBA" id="ARBA00022617"/>
    </source>
</evidence>
<keyword evidence="12" id="KW-1185">Reference proteome</keyword>
<dbReference type="InterPro" id="IPR050121">
    <property type="entry name" value="Cytochrome_P450_monoxygenase"/>
</dbReference>
<keyword evidence="4 8" id="KW-0479">Metal-binding</keyword>
<dbReference type="OrthoDB" id="3945418at2759"/>
<keyword evidence="3 8" id="KW-0349">Heme</keyword>
<evidence type="ECO:0008006" key="13">
    <source>
        <dbReference type="Google" id="ProtNLM"/>
    </source>
</evidence>
<evidence type="ECO:0000256" key="9">
    <source>
        <dbReference type="RuleBase" id="RU000461"/>
    </source>
</evidence>
<reference evidence="11" key="1">
    <citation type="submission" date="2021-01" db="EMBL/GenBank/DDBJ databases">
        <authorList>
            <consortium name="Aspergillus puulaauensis MK2 genome sequencing consortium"/>
            <person name="Kazuki M."/>
            <person name="Futagami T."/>
        </authorList>
    </citation>
    <scope>NUCLEOTIDE SEQUENCE</scope>
    <source>
        <strain evidence="11">MK2</strain>
    </source>
</reference>
<dbReference type="GO" id="GO:0005506">
    <property type="term" value="F:iron ion binding"/>
    <property type="evidence" value="ECO:0007669"/>
    <property type="project" value="InterPro"/>
</dbReference>
<dbReference type="KEGG" id="apuu:APUU_10332A"/>
<keyword evidence="7 9" id="KW-0503">Monooxygenase</keyword>
<organism evidence="11 12">
    <name type="scientific">Aspergillus puulaauensis</name>
    <dbReference type="NCBI Taxonomy" id="1220207"/>
    <lineage>
        <taxon>Eukaryota</taxon>
        <taxon>Fungi</taxon>
        <taxon>Dikarya</taxon>
        <taxon>Ascomycota</taxon>
        <taxon>Pezizomycotina</taxon>
        <taxon>Eurotiomycetes</taxon>
        <taxon>Eurotiomycetidae</taxon>
        <taxon>Eurotiales</taxon>
        <taxon>Aspergillaceae</taxon>
        <taxon>Aspergillus</taxon>
    </lineage>
</organism>
<keyword evidence="10" id="KW-0472">Membrane</keyword>
<evidence type="ECO:0000256" key="5">
    <source>
        <dbReference type="ARBA" id="ARBA00023002"/>
    </source>
</evidence>
<dbReference type="InterPro" id="IPR036396">
    <property type="entry name" value="Cyt_P450_sf"/>
</dbReference>
<evidence type="ECO:0000256" key="7">
    <source>
        <dbReference type="ARBA" id="ARBA00023033"/>
    </source>
</evidence>
<feature type="binding site" description="axial binding residue" evidence="8">
    <location>
        <position position="453"/>
    </location>
    <ligand>
        <name>heme</name>
        <dbReference type="ChEBI" id="CHEBI:30413"/>
    </ligand>
    <ligandPart>
        <name>Fe</name>
        <dbReference type="ChEBI" id="CHEBI:18248"/>
    </ligandPart>
</feature>
<dbReference type="PRINTS" id="PR00385">
    <property type="entry name" value="P450"/>
</dbReference>
<comment type="cofactor">
    <cofactor evidence="1 8">
        <name>heme</name>
        <dbReference type="ChEBI" id="CHEBI:30413"/>
    </cofactor>
</comment>
<name>A0A7R7XB76_9EURO</name>
<dbReference type="SUPFAM" id="SSF48264">
    <property type="entry name" value="Cytochrome P450"/>
    <property type="match status" value="1"/>
</dbReference>
<dbReference type="InterPro" id="IPR002401">
    <property type="entry name" value="Cyt_P450_E_grp-I"/>
</dbReference>
<evidence type="ECO:0000256" key="1">
    <source>
        <dbReference type="ARBA" id="ARBA00001971"/>
    </source>
</evidence>
<dbReference type="GO" id="GO:0020037">
    <property type="term" value="F:heme binding"/>
    <property type="evidence" value="ECO:0007669"/>
    <property type="project" value="InterPro"/>
</dbReference>
<dbReference type="GeneID" id="64967509"/>
<evidence type="ECO:0000256" key="10">
    <source>
        <dbReference type="SAM" id="Phobius"/>
    </source>
</evidence>
<keyword evidence="6 8" id="KW-0408">Iron</keyword>
<evidence type="ECO:0000313" key="12">
    <source>
        <dbReference type="Proteomes" id="UP000654913"/>
    </source>
</evidence>
<dbReference type="RefSeq" id="XP_041549698.1">
    <property type="nucleotide sequence ID" value="XM_041699619.1"/>
</dbReference>
<sequence length="510" mass="57504">MSDARINTMDASLPLYLLLLPVALLTYLVYHVFYTFYWHPLAAFPGPPLAALTRLYRTYIDCSPSRSFVHTLGQLHEKYGDIIRIGPNELHFHSPAAYLEIYNANHRWDKEKSLYHSFGEDRSSFGFLTYRESKERKDVLSRRFSKKAVQDAQRIVEGIVLDLCNTFEQNSASPVDLFYAFRCMSIDVITYLCFANSVDAVHAPNYEAPIILAMDASLPVFVRFKHSSFYKNMIMNCPPKLSKIISPATAGLVDLQTLLKAQIEEITTDPGKLAKLPHSTTIYHELLRPEAYRTGTAPSSGSLFEESQALMFGGADTTGTTLMHGCFYILSSKEIYAKIKAELLTAWPILDGPPLSWEELEKLPYLTAVIKESLRMSPGVASPLPRVVPATGAIITKTPIPGGTVVAHASHFVHRNPDVFGNPDEFIPDRWLGEHGRALDRWLLSFSRGPRSCLGQHLAWLELYLCFGHLFRKFDVEIDPSSPKELEWRDCFLPDYVGPHLRAKMTPVTS</sequence>